<dbReference type="InterPro" id="IPR015915">
    <property type="entry name" value="Kelch-typ_b-propeller"/>
</dbReference>
<reference evidence="4 5" key="1">
    <citation type="submission" date="2024-03" db="EMBL/GenBank/DDBJ databases">
        <title>Complete genome sequence of the green alga Chloropicon roscoffensis RCC1871.</title>
        <authorList>
            <person name="Lemieux C."/>
            <person name="Pombert J.-F."/>
            <person name="Otis C."/>
            <person name="Turmel M."/>
        </authorList>
    </citation>
    <scope>NUCLEOTIDE SEQUENCE [LARGE SCALE GENOMIC DNA]</scope>
    <source>
        <strain evidence="4 5">RCC1871</strain>
    </source>
</reference>
<keyword evidence="2" id="KW-0677">Repeat</keyword>
<dbReference type="Pfam" id="PF24681">
    <property type="entry name" value="Kelch_KLHDC2_KLHL20_DRC7"/>
    <property type="match status" value="1"/>
</dbReference>
<keyword evidence="5" id="KW-1185">Reference proteome</keyword>
<accession>A0AAX4P0E2</accession>
<evidence type="ECO:0000313" key="5">
    <source>
        <dbReference type="Proteomes" id="UP001472866"/>
    </source>
</evidence>
<dbReference type="Gene3D" id="2.120.10.80">
    <property type="entry name" value="Kelch-type beta propeller"/>
    <property type="match status" value="1"/>
</dbReference>
<evidence type="ECO:0000313" key="4">
    <source>
        <dbReference type="EMBL" id="WZN59583.1"/>
    </source>
</evidence>
<proteinExistence type="predicted"/>
<organism evidence="4 5">
    <name type="scientific">Chloropicon roscoffensis</name>
    <dbReference type="NCBI Taxonomy" id="1461544"/>
    <lineage>
        <taxon>Eukaryota</taxon>
        <taxon>Viridiplantae</taxon>
        <taxon>Chlorophyta</taxon>
        <taxon>Chloropicophyceae</taxon>
        <taxon>Chloropicales</taxon>
        <taxon>Chloropicaceae</taxon>
        <taxon>Chloropicon</taxon>
    </lineage>
</organism>
<sequence length="337" mass="35378">MKWVGEAKAGSGPAPAARGGHAGVSVGKSCYFFGGADRTLQVFDEVVKCRVEGESVAWQKVSLSVQGGGGCATRTGCSCVAVGQHMYVFAGQEPRTGALFNDVLKVDLGTMTLTRVEVNGGSPPPRHSHSCVRMNDKCLFVFGGAGKDAPLNDSWIFDTESASWTYPAVTGSIPRPREMHSAAAVGGSVVVFGGRDVEGRVLQDLCVLDAEKMAWDKPRRTEHPRCAHTCVPVSLREPVVAGTVVAESSEEEGQRGLMVLGGFSGQHVESSVLFISHDLSSVVDVTDQISGAPPNPSFAHVSLPIEAEGAGVTEAILSFGGINLSEDSNNTSLLSFE</sequence>
<dbReference type="PANTHER" id="PTHR46093:SF18">
    <property type="entry name" value="FIBRONECTIN TYPE-III DOMAIN-CONTAINING PROTEIN"/>
    <property type="match status" value="1"/>
</dbReference>
<dbReference type="AlphaFoldDB" id="A0AAX4P0E2"/>
<feature type="compositionally biased region" description="Low complexity" evidence="3">
    <location>
        <begin position="1"/>
        <end position="19"/>
    </location>
</feature>
<evidence type="ECO:0000256" key="2">
    <source>
        <dbReference type="ARBA" id="ARBA00022737"/>
    </source>
</evidence>
<name>A0AAX4P0E2_9CHLO</name>
<dbReference type="SUPFAM" id="SSF117281">
    <property type="entry name" value="Kelch motif"/>
    <property type="match status" value="1"/>
</dbReference>
<dbReference type="EMBL" id="CP151502">
    <property type="protein sequence ID" value="WZN59583.1"/>
    <property type="molecule type" value="Genomic_DNA"/>
</dbReference>
<dbReference type="PANTHER" id="PTHR46093">
    <property type="entry name" value="ACYL-COA-BINDING DOMAIN-CONTAINING PROTEIN 5"/>
    <property type="match status" value="1"/>
</dbReference>
<evidence type="ECO:0000256" key="1">
    <source>
        <dbReference type="ARBA" id="ARBA00022441"/>
    </source>
</evidence>
<feature type="region of interest" description="Disordered" evidence="3">
    <location>
        <begin position="1"/>
        <end position="21"/>
    </location>
</feature>
<gene>
    <name evidence="4" type="ORF">HKI87_02g11090</name>
</gene>
<dbReference type="Proteomes" id="UP001472866">
    <property type="component" value="Chromosome 02"/>
</dbReference>
<keyword evidence="1" id="KW-0880">Kelch repeat</keyword>
<evidence type="ECO:0000256" key="3">
    <source>
        <dbReference type="SAM" id="MobiDB-lite"/>
    </source>
</evidence>
<protein>
    <submittedName>
        <fullName evidence="4">Galactose oxidase</fullName>
    </submittedName>
</protein>